<organism evidence="2 3">
    <name type="scientific">Helobdella robusta</name>
    <name type="common">Californian leech</name>
    <dbReference type="NCBI Taxonomy" id="6412"/>
    <lineage>
        <taxon>Eukaryota</taxon>
        <taxon>Metazoa</taxon>
        <taxon>Spiralia</taxon>
        <taxon>Lophotrochozoa</taxon>
        <taxon>Annelida</taxon>
        <taxon>Clitellata</taxon>
        <taxon>Hirudinea</taxon>
        <taxon>Rhynchobdellida</taxon>
        <taxon>Glossiphoniidae</taxon>
        <taxon>Helobdella</taxon>
    </lineage>
</organism>
<dbReference type="HOGENOM" id="CLU_2161054_0_0_1"/>
<reference evidence="1 3" key="2">
    <citation type="journal article" date="2013" name="Nature">
        <title>Insights into bilaterian evolution from three spiralian genomes.</title>
        <authorList>
            <person name="Simakov O."/>
            <person name="Marletaz F."/>
            <person name="Cho S.J."/>
            <person name="Edsinger-Gonzales E."/>
            <person name="Havlak P."/>
            <person name="Hellsten U."/>
            <person name="Kuo D.H."/>
            <person name="Larsson T."/>
            <person name="Lv J."/>
            <person name="Arendt D."/>
            <person name="Savage R."/>
            <person name="Osoegawa K."/>
            <person name="de Jong P."/>
            <person name="Grimwood J."/>
            <person name="Chapman J.A."/>
            <person name="Shapiro H."/>
            <person name="Aerts A."/>
            <person name="Otillar R.P."/>
            <person name="Terry A.Y."/>
            <person name="Boore J.L."/>
            <person name="Grigoriev I.V."/>
            <person name="Lindberg D.R."/>
            <person name="Seaver E.C."/>
            <person name="Weisblat D.A."/>
            <person name="Putnam N.H."/>
            <person name="Rokhsar D.S."/>
        </authorList>
    </citation>
    <scope>NUCLEOTIDE SEQUENCE</scope>
</reference>
<accession>T1FK20</accession>
<protein>
    <submittedName>
        <fullName evidence="1 2">Uncharacterized protein</fullName>
    </submittedName>
</protein>
<dbReference type="STRING" id="6412.T1FK20"/>
<dbReference type="EnsemblMetazoa" id="HelroT183693">
    <property type="protein sequence ID" value="HelroP183693"/>
    <property type="gene ID" value="HelroG183693"/>
</dbReference>
<evidence type="ECO:0000313" key="3">
    <source>
        <dbReference type="Proteomes" id="UP000015101"/>
    </source>
</evidence>
<dbReference type="Proteomes" id="UP000015101">
    <property type="component" value="Unassembled WGS sequence"/>
</dbReference>
<reference evidence="3" key="1">
    <citation type="submission" date="2012-12" db="EMBL/GenBank/DDBJ databases">
        <authorList>
            <person name="Hellsten U."/>
            <person name="Grimwood J."/>
            <person name="Chapman J.A."/>
            <person name="Shapiro H."/>
            <person name="Aerts A."/>
            <person name="Otillar R.P."/>
            <person name="Terry A.Y."/>
            <person name="Boore J.L."/>
            <person name="Simakov O."/>
            <person name="Marletaz F."/>
            <person name="Cho S.-J."/>
            <person name="Edsinger-Gonzales E."/>
            <person name="Havlak P."/>
            <person name="Kuo D.-H."/>
            <person name="Larsson T."/>
            <person name="Lv J."/>
            <person name="Arendt D."/>
            <person name="Savage R."/>
            <person name="Osoegawa K."/>
            <person name="de Jong P."/>
            <person name="Lindberg D.R."/>
            <person name="Seaver E.C."/>
            <person name="Weisblat D.A."/>
            <person name="Putnam N.H."/>
            <person name="Grigoriev I.V."/>
            <person name="Rokhsar D.S."/>
        </authorList>
    </citation>
    <scope>NUCLEOTIDE SEQUENCE</scope>
</reference>
<dbReference type="AlphaFoldDB" id="T1FK20"/>
<sequence>MGMNFSLLQGFKLDLKQTLLNNDFKRPWQSSVPVLVDSIVKEIAFPSDEEDEGIVLIAWRGPNVNDGKHGPLLYYLEDFNNGFIADEDEFFIAHFSFFHGTRKMSIIQNSS</sequence>
<gene>
    <name evidence="2" type="primary">20209169</name>
    <name evidence="1" type="ORF">HELRODRAFT_183693</name>
</gene>
<keyword evidence="3" id="KW-1185">Reference proteome</keyword>
<dbReference type="EMBL" id="KB095883">
    <property type="protein sequence ID" value="ESO10370.1"/>
    <property type="molecule type" value="Genomic_DNA"/>
</dbReference>
<evidence type="ECO:0000313" key="1">
    <source>
        <dbReference type="EMBL" id="ESO10370.1"/>
    </source>
</evidence>
<dbReference type="OrthoDB" id="4953at2759"/>
<reference evidence="2" key="3">
    <citation type="submission" date="2015-06" db="UniProtKB">
        <authorList>
            <consortium name="EnsemblMetazoa"/>
        </authorList>
    </citation>
    <scope>IDENTIFICATION</scope>
</reference>
<dbReference type="GeneID" id="20209169"/>
<dbReference type="EMBL" id="AMQM01008951">
    <property type="status" value="NOT_ANNOTATED_CDS"/>
    <property type="molecule type" value="Genomic_DNA"/>
</dbReference>
<dbReference type="KEGG" id="hro:HELRODRAFT_183693"/>
<proteinExistence type="predicted"/>
<dbReference type="CTD" id="20209169"/>
<dbReference type="InParanoid" id="T1FK20"/>
<name>T1FK20_HELRO</name>
<dbReference type="RefSeq" id="XP_009011530.1">
    <property type="nucleotide sequence ID" value="XM_009013282.1"/>
</dbReference>
<evidence type="ECO:0000313" key="2">
    <source>
        <dbReference type="EnsemblMetazoa" id="HelroP183693"/>
    </source>
</evidence>